<dbReference type="AlphaFoldDB" id="A0A4R3KCZ2"/>
<evidence type="ECO:0000259" key="15">
    <source>
        <dbReference type="Pfam" id="PF01225"/>
    </source>
</evidence>
<name>A0A4R3KCZ2_9FIRM</name>
<dbReference type="PANTHER" id="PTHR43445:SF3">
    <property type="entry name" value="UDP-N-ACETYLMURAMATE--L-ALANINE LIGASE"/>
    <property type="match status" value="1"/>
</dbReference>
<keyword evidence="11 14" id="KW-0131">Cell cycle</keyword>
<dbReference type="SUPFAM" id="SSF51984">
    <property type="entry name" value="MurCD N-terminal domain"/>
    <property type="match status" value="1"/>
</dbReference>
<dbReference type="SUPFAM" id="SSF53244">
    <property type="entry name" value="MurD-like peptide ligases, peptide-binding domain"/>
    <property type="match status" value="1"/>
</dbReference>
<dbReference type="Pfam" id="PF02875">
    <property type="entry name" value="Mur_ligase_C"/>
    <property type="match status" value="1"/>
</dbReference>
<dbReference type="PANTHER" id="PTHR43445">
    <property type="entry name" value="UDP-N-ACETYLMURAMATE--L-ALANINE LIGASE-RELATED"/>
    <property type="match status" value="1"/>
</dbReference>
<dbReference type="EC" id="6.3.2.8" evidence="3 14"/>
<feature type="domain" description="Mur ligase central" evidence="17">
    <location>
        <begin position="110"/>
        <end position="288"/>
    </location>
</feature>
<evidence type="ECO:0000256" key="4">
    <source>
        <dbReference type="ARBA" id="ARBA00022490"/>
    </source>
</evidence>
<comment type="subcellular location">
    <subcellularLocation>
        <location evidence="1 14">Cytoplasm</location>
    </subcellularLocation>
</comment>
<dbReference type="InterPro" id="IPR000713">
    <property type="entry name" value="Mur_ligase_N"/>
</dbReference>
<dbReference type="InterPro" id="IPR036565">
    <property type="entry name" value="Mur-like_cat_sf"/>
</dbReference>
<evidence type="ECO:0000256" key="6">
    <source>
        <dbReference type="ARBA" id="ARBA00022618"/>
    </source>
</evidence>
<dbReference type="Gene3D" id="3.40.50.720">
    <property type="entry name" value="NAD(P)-binding Rossmann-like Domain"/>
    <property type="match status" value="1"/>
</dbReference>
<dbReference type="GO" id="GO:0008360">
    <property type="term" value="P:regulation of cell shape"/>
    <property type="evidence" value="ECO:0007669"/>
    <property type="project" value="UniProtKB-KW"/>
</dbReference>
<comment type="similarity">
    <text evidence="14">Belongs to the MurCDEF family.</text>
</comment>
<sequence>MLNNIKKIHFIGIGGIGMSAIAEVLLEKGYTVTGSDLTSSAIVAGLQKRGAIIYKGHRSSNVNGCDAVVKSSAIAADNPELLAAVEKNIKVYHRSDILAELLNSAKGIAVAGSHGKTTTSSMVSVVLDHAGVDPTVVIGGVVDYFHGNARLGKSEYVIAEADESDGSFLKFYPYVAAVTNIEDDHMDHYGTMENIIKAFRQFISNVQPTGTAVLCLDHENVRKIAALTDRPFISYGIVNDADYMADNIKMSKEKTSFDVLYKKSCIGRIELNIPGRHNILNALATVAICRFLGISMEQIAEGFKIFHGADRRFQTKKKTTDYWIVDDYAHHPTEIKTTLDAAKQTKPKRLICIFQPHRYTRTKLLAKEFGNCFSQADVLIFTDIYSAGEKPIPGISGKTILDEVEKTGKKAVYIENMNEISSYVQKIMKPGDLIITMGAGNIFKCGEELAQKL</sequence>
<evidence type="ECO:0000256" key="5">
    <source>
        <dbReference type="ARBA" id="ARBA00022598"/>
    </source>
</evidence>
<evidence type="ECO:0000256" key="3">
    <source>
        <dbReference type="ARBA" id="ARBA00012211"/>
    </source>
</evidence>
<dbReference type="InterPro" id="IPR036615">
    <property type="entry name" value="Mur_ligase_C_dom_sf"/>
</dbReference>
<evidence type="ECO:0000259" key="17">
    <source>
        <dbReference type="Pfam" id="PF08245"/>
    </source>
</evidence>
<keyword evidence="10 14" id="KW-0573">Peptidoglycan synthesis</keyword>
<gene>
    <name evidence="14" type="primary">murC</name>
    <name evidence="18" type="ORF">EDC37_10332</name>
</gene>
<dbReference type="Gene3D" id="3.90.190.20">
    <property type="entry name" value="Mur ligase, C-terminal domain"/>
    <property type="match status" value="1"/>
</dbReference>
<evidence type="ECO:0000313" key="18">
    <source>
        <dbReference type="EMBL" id="TCS80863.1"/>
    </source>
</evidence>
<dbReference type="Pfam" id="PF08245">
    <property type="entry name" value="Mur_ligase_M"/>
    <property type="match status" value="1"/>
</dbReference>
<dbReference type="UniPathway" id="UPA00219"/>
<evidence type="ECO:0000256" key="10">
    <source>
        <dbReference type="ARBA" id="ARBA00022984"/>
    </source>
</evidence>
<keyword evidence="8 14" id="KW-0067">ATP-binding</keyword>
<dbReference type="Pfam" id="PF01225">
    <property type="entry name" value="Mur_ligase"/>
    <property type="match status" value="1"/>
</dbReference>
<dbReference type="InterPro" id="IPR050061">
    <property type="entry name" value="MurCDEF_pg_biosynth"/>
</dbReference>
<keyword evidence="12 14" id="KW-0961">Cell wall biogenesis/degradation</keyword>
<feature type="binding site" evidence="14">
    <location>
        <begin position="112"/>
        <end position="118"/>
    </location>
    <ligand>
        <name>ATP</name>
        <dbReference type="ChEBI" id="CHEBI:30616"/>
    </ligand>
</feature>
<evidence type="ECO:0000259" key="16">
    <source>
        <dbReference type="Pfam" id="PF02875"/>
    </source>
</evidence>
<keyword evidence="7 14" id="KW-0547">Nucleotide-binding</keyword>
<comment type="caution">
    <text evidence="18">The sequence shown here is derived from an EMBL/GenBank/DDBJ whole genome shotgun (WGS) entry which is preliminary data.</text>
</comment>
<dbReference type="OrthoDB" id="9804126at2"/>
<evidence type="ECO:0000256" key="1">
    <source>
        <dbReference type="ARBA" id="ARBA00004496"/>
    </source>
</evidence>
<accession>A0A4R3KCZ2</accession>
<comment type="function">
    <text evidence="14">Cell wall formation.</text>
</comment>
<keyword evidence="4 14" id="KW-0963">Cytoplasm</keyword>
<dbReference type="GO" id="GO:0008763">
    <property type="term" value="F:UDP-N-acetylmuramate-L-alanine ligase activity"/>
    <property type="evidence" value="ECO:0007669"/>
    <property type="project" value="UniProtKB-UniRule"/>
</dbReference>
<dbReference type="HAMAP" id="MF_00046">
    <property type="entry name" value="MurC"/>
    <property type="match status" value="1"/>
</dbReference>
<feature type="domain" description="Mur ligase N-terminal catalytic" evidence="15">
    <location>
        <begin position="7"/>
        <end position="104"/>
    </location>
</feature>
<evidence type="ECO:0000256" key="12">
    <source>
        <dbReference type="ARBA" id="ARBA00023316"/>
    </source>
</evidence>
<dbReference type="Gene3D" id="3.40.1190.10">
    <property type="entry name" value="Mur-like, catalytic domain"/>
    <property type="match status" value="1"/>
</dbReference>
<evidence type="ECO:0000256" key="14">
    <source>
        <dbReference type="HAMAP-Rule" id="MF_00046"/>
    </source>
</evidence>
<dbReference type="InterPro" id="IPR004101">
    <property type="entry name" value="Mur_ligase_C"/>
</dbReference>
<keyword evidence="6 14" id="KW-0132">Cell division</keyword>
<dbReference type="EMBL" id="SMAA01000003">
    <property type="protein sequence ID" value="TCS80863.1"/>
    <property type="molecule type" value="Genomic_DNA"/>
</dbReference>
<evidence type="ECO:0000256" key="13">
    <source>
        <dbReference type="ARBA" id="ARBA00047833"/>
    </source>
</evidence>
<evidence type="ECO:0000256" key="2">
    <source>
        <dbReference type="ARBA" id="ARBA00004752"/>
    </source>
</evidence>
<dbReference type="GO" id="GO:0005524">
    <property type="term" value="F:ATP binding"/>
    <property type="evidence" value="ECO:0007669"/>
    <property type="project" value="UniProtKB-UniRule"/>
</dbReference>
<dbReference type="GO" id="GO:0071555">
    <property type="term" value="P:cell wall organization"/>
    <property type="evidence" value="ECO:0007669"/>
    <property type="project" value="UniProtKB-KW"/>
</dbReference>
<reference evidence="18 19" key="1">
    <citation type="submission" date="2019-03" db="EMBL/GenBank/DDBJ databases">
        <title>Genomic Encyclopedia of Type Strains, Phase IV (KMG-IV): sequencing the most valuable type-strain genomes for metagenomic binning, comparative biology and taxonomic classification.</title>
        <authorList>
            <person name="Goeker M."/>
        </authorList>
    </citation>
    <scope>NUCLEOTIDE SEQUENCE [LARGE SCALE GENOMIC DNA]</scope>
    <source>
        <strain evidence="18 19">DSM 20467</strain>
    </source>
</reference>
<keyword evidence="9 14" id="KW-0133">Cell shape</keyword>
<protein>
    <recommendedName>
        <fullName evidence="3 14">UDP-N-acetylmuramate--L-alanine ligase</fullName>
        <ecNumber evidence="3 14">6.3.2.8</ecNumber>
    </recommendedName>
    <alternativeName>
        <fullName evidence="14">UDP-N-acetylmuramoyl-L-alanine synthetase</fullName>
    </alternativeName>
</protein>
<dbReference type="GO" id="GO:0009252">
    <property type="term" value="P:peptidoglycan biosynthetic process"/>
    <property type="evidence" value="ECO:0007669"/>
    <property type="project" value="UniProtKB-UniRule"/>
</dbReference>
<dbReference type="InterPro" id="IPR013221">
    <property type="entry name" value="Mur_ligase_cen"/>
</dbReference>
<keyword evidence="5 14" id="KW-0436">Ligase</keyword>
<evidence type="ECO:0000256" key="8">
    <source>
        <dbReference type="ARBA" id="ARBA00022840"/>
    </source>
</evidence>
<proteinExistence type="inferred from homology"/>
<dbReference type="NCBIfam" id="TIGR01082">
    <property type="entry name" value="murC"/>
    <property type="match status" value="1"/>
</dbReference>
<dbReference type="GO" id="GO:0051301">
    <property type="term" value="P:cell division"/>
    <property type="evidence" value="ECO:0007669"/>
    <property type="project" value="UniProtKB-KW"/>
</dbReference>
<organism evidence="18 19">
    <name type="scientific">Pectinatus cerevisiiphilus</name>
    <dbReference type="NCBI Taxonomy" id="86956"/>
    <lineage>
        <taxon>Bacteria</taxon>
        <taxon>Bacillati</taxon>
        <taxon>Bacillota</taxon>
        <taxon>Negativicutes</taxon>
        <taxon>Selenomonadales</taxon>
        <taxon>Selenomonadaceae</taxon>
        <taxon>Pectinatus</taxon>
    </lineage>
</organism>
<dbReference type="GO" id="GO:0005737">
    <property type="term" value="C:cytoplasm"/>
    <property type="evidence" value="ECO:0007669"/>
    <property type="project" value="UniProtKB-SubCell"/>
</dbReference>
<dbReference type="Proteomes" id="UP000295188">
    <property type="component" value="Unassembled WGS sequence"/>
</dbReference>
<keyword evidence="19" id="KW-1185">Reference proteome</keyword>
<dbReference type="RefSeq" id="WP_132547523.1">
    <property type="nucleotide sequence ID" value="NZ_SMAA01000003.1"/>
</dbReference>
<evidence type="ECO:0000256" key="7">
    <source>
        <dbReference type="ARBA" id="ARBA00022741"/>
    </source>
</evidence>
<comment type="pathway">
    <text evidence="2 14">Cell wall biogenesis; peptidoglycan biosynthesis.</text>
</comment>
<evidence type="ECO:0000256" key="9">
    <source>
        <dbReference type="ARBA" id="ARBA00022960"/>
    </source>
</evidence>
<feature type="domain" description="Mur ligase C-terminal" evidence="16">
    <location>
        <begin position="311"/>
        <end position="440"/>
    </location>
</feature>
<comment type="catalytic activity">
    <reaction evidence="13 14">
        <text>UDP-N-acetyl-alpha-D-muramate + L-alanine + ATP = UDP-N-acetyl-alpha-D-muramoyl-L-alanine + ADP + phosphate + H(+)</text>
        <dbReference type="Rhea" id="RHEA:23372"/>
        <dbReference type="ChEBI" id="CHEBI:15378"/>
        <dbReference type="ChEBI" id="CHEBI:30616"/>
        <dbReference type="ChEBI" id="CHEBI:43474"/>
        <dbReference type="ChEBI" id="CHEBI:57972"/>
        <dbReference type="ChEBI" id="CHEBI:70757"/>
        <dbReference type="ChEBI" id="CHEBI:83898"/>
        <dbReference type="ChEBI" id="CHEBI:456216"/>
        <dbReference type="EC" id="6.3.2.8"/>
    </reaction>
</comment>
<dbReference type="InterPro" id="IPR005758">
    <property type="entry name" value="UDP-N-AcMur_Ala_ligase_MurC"/>
</dbReference>
<evidence type="ECO:0000256" key="11">
    <source>
        <dbReference type="ARBA" id="ARBA00023306"/>
    </source>
</evidence>
<evidence type="ECO:0000313" key="19">
    <source>
        <dbReference type="Proteomes" id="UP000295188"/>
    </source>
</evidence>
<dbReference type="SUPFAM" id="SSF53623">
    <property type="entry name" value="MurD-like peptide ligases, catalytic domain"/>
    <property type="match status" value="1"/>
</dbReference>